<dbReference type="AlphaFoldDB" id="A0A669C3Y9"/>
<dbReference type="FunFam" id="3.10.450.10:FF:000009">
    <property type="entry name" value="Alpha-2-HS-glycoprotein 2"/>
    <property type="match status" value="1"/>
</dbReference>
<dbReference type="OMA" id="QIIGSTH"/>
<keyword evidence="6" id="KW-0325">Glycoprotein</keyword>
<evidence type="ECO:0000256" key="6">
    <source>
        <dbReference type="ARBA" id="ARBA00023180"/>
    </source>
</evidence>
<dbReference type="Ensembl" id="ENSONIT00000056721.1">
    <property type="protein sequence ID" value="ENSONIP00000042223.1"/>
    <property type="gene ID" value="ENSONIG00000030440.1"/>
</dbReference>
<name>A0A669C3Y9_ORENI</name>
<evidence type="ECO:0000256" key="3">
    <source>
        <dbReference type="ARBA" id="ARBA00022729"/>
    </source>
</evidence>
<feature type="signal peptide" evidence="7">
    <location>
        <begin position="1"/>
        <end position="18"/>
    </location>
</feature>
<dbReference type="InParanoid" id="A0A669C3Y9"/>
<evidence type="ECO:0000259" key="8">
    <source>
        <dbReference type="PROSITE" id="PS51529"/>
    </source>
</evidence>
<dbReference type="PANTHER" id="PTHR13814">
    <property type="entry name" value="FETUIN"/>
    <property type="match status" value="1"/>
</dbReference>
<feature type="chain" id="PRO_5025694840" evidence="7">
    <location>
        <begin position="19"/>
        <end position="355"/>
    </location>
</feature>
<evidence type="ECO:0000313" key="9">
    <source>
        <dbReference type="Ensembl" id="ENSONIP00000042223.1"/>
    </source>
</evidence>
<keyword evidence="10" id="KW-1185">Reference proteome</keyword>
<dbReference type="InterPro" id="IPR050735">
    <property type="entry name" value="Kininogen_Fetuin_HRG"/>
</dbReference>
<dbReference type="CDD" id="cd00042">
    <property type="entry name" value="CY"/>
    <property type="match status" value="2"/>
</dbReference>
<dbReference type="PROSITE" id="PS01255">
    <property type="entry name" value="FETUIN_2"/>
    <property type="match status" value="1"/>
</dbReference>
<dbReference type="InterPro" id="IPR046350">
    <property type="entry name" value="Cystatin_sf"/>
</dbReference>
<evidence type="ECO:0000256" key="4">
    <source>
        <dbReference type="ARBA" id="ARBA00022737"/>
    </source>
</evidence>
<dbReference type="GO" id="GO:0031012">
    <property type="term" value="C:extracellular matrix"/>
    <property type="evidence" value="ECO:0007669"/>
    <property type="project" value="TreeGrafter"/>
</dbReference>
<dbReference type="PANTHER" id="PTHR13814:SF6">
    <property type="entry name" value="ALPHA-2-HS-GLYCOPROTEIN"/>
    <property type="match status" value="1"/>
</dbReference>
<keyword evidence="4" id="KW-0677">Repeat</keyword>
<comment type="subcellular location">
    <subcellularLocation>
        <location evidence="1">Secreted</location>
    </subcellularLocation>
</comment>
<feature type="domain" description="Cystatin fetuin-A-type" evidence="8">
    <location>
        <begin position="22"/>
        <end position="129"/>
    </location>
</feature>
<evidence type="ECO:0000256" key="2">
    <source>
        <dbReference type="ARBA" id="ARBA00022525"/>
    </source>
</evidence>
<reference evidence="10" key="1">
    <citation type="submission" date="2012-01" db="EMBL/GenBank/DDBJ databases">
        <title>The Genome Sequence of Oreochromis niloticus (Nile Tilapia).</title>
        <authorList>
            <consortium name="Broad Institute Genome Assembly Team"/>
            <consortium name="Broad Institute Sequencing Platform"/>
            <person name="Di Palma F."/>
            <person name="Johnson J."/>
            <person name="Lander E.S."/>
            <person name="Lindblad-Toh K."/>
        </authorList>
    </citation>
    <scope>NUCLEOTIDE SEQUENCE [LARGE SCALE GENOMIC DNA]</scope>
</reference>
<evidence type="ECO:0000256" key="7">
    <source>
        <dbReference type="SAM" id="SignalP"/>
    </source>
</evidence>
<accession>A0A669C3Y9</accession>
<evidence type="ECO:0000256" key="1">
    <source>
        <dbReference type="ARBA" id="ARBA00004613"/>
    </source>
</evidence>
<dbReference type="Proteomes" id="UP000005207">
    <property type="component" value="Linkage group LG18"/>
</dbReference>
<dbReference type="GO" id="GO:0004869">
    <property type="term" value="F:cysteine-type endopeptidase inhibitor activity"/>
    <property type="evidence" value="ECO:0007669"/>
    <property type="project" value="InterPro"/>
</dbReference>
<evidence type="ECO:0000313" key="10">
    <source>
        <dbReference type="Proteomes" id="UP000005207"/>
    </source>
</evidence>
<keyword evidence="3 7" id="KW-0732">Signal</keyword>
<dbReference type="SMART" id="SM00043">
    <property type="entry name" value="CY"/>
    <property type="match status" value="2"/>
</dbReference>
<dbReference type="InterPro" id="IPR025760">
    <property type="entry name" value="Cystatin_Fetuin_A"/>
</dbReference>
<dbReference type="FunCoup" id="A0A669C3Y9">
    <property type="interactions" value="57"/>
</dbReference>
<dbReference type="PROSITE" id="PS51529">
    <property type="entry name" value="CYSTATIN_FETUIN_A"/>
    <property type="match status" value="1"/>
</dbReference>
<gene>
    <name evidence="9" type="primary">LOC109194403</name>
</gene>
<evidence type="ECO:0000256" key="5">
    <source>
        <dbReference type="ARBA" id="ARBA00023157"/>
    </source>
</evidence>
<reference evidence="9" key="2">
    <citation type="submission" date="2025-08" db="UniProtKB">
        <authorList>
            <consortium name="Ensembl"/>
        </authorList>
    </citation>
    <scope>IDENTIFICATION</scope>
</reference>
<dbReference type="SUPFAM" id="SSF54403">
    <property type="entry name" value="Cystatin/monellin"/>
    <property type="match status" value="2"/>
</dbReference>
<keyword evidence="2" id="KW-0964">Secreted</keyword>
<dbReference type="InterPro" id="IPR000010">
    <property type="entry name" value="Cystatin_dom"/>
</dbReference>
<dbReference type="GeneTree" id="ENSGT00950000182930"/>
<organism evidence="9 10">
    <name type="scientific">Oreochromis niloticus</name>
    <name type="common">Nile tilapia</name>
    <name type="synonym">Tilapia nilotica</name>
    <dbReference type="NCBI Taxonomy" id="8128"/>
    <lineage>
        <taxon>Eukaryota</taxon>
        <taxon>Metazoa</taxon>
        <taxon>Chordata</taxon>
        <taxon>Craniata</taxon>
        <taxon>Vertebrata</taxon>
        <taxon>Euteleostomi</taxon>
        <taxon>Actinopterygii</taxon>
        <taxon>Neopterygii</taxon>
        <taxon>Teleostei</taxon>
        <taxon>Neoteleostei</taxon>
        <taxon>Acanthomorphata</taxon>
        <taxon>Ovalentaria</taxon>
        <taxon>Cichlomorphae</taxon>
        <taxon>Cichliformes</taxon>
        <taxon>Cichlidae</taxon>
        <taxon>African cichlids</taxon>
        <taxon>Pseudocrenilabrinae</taxon>
        <taxon>Oreochromini</taxon>
        <taxon>Oreochromis</taxon>
    </lineage>
</organism>
<protein>
    <submittedName>
        <fullName evidence="9">Alpha-2-HS-glycoprotein 2</fullName>
    </submittedName>
</protein>
<dbReference type="GO" id="GO:0072562">
    <property type="term" value="C:blood microparticle"/>
    <property type="evidence" value="ECO:0007669"/>
    <property type="project" value="TreeGrafter"/>
</dbReference>
<sequence>MNLLSFTVVLGLLVGTWAQPIVRRPLCDSPEAEEAALVAQDYLNGQHHHGYKYVLNQINDIKVYTKPDGDEYDMEVDLLETDCHVLDPTPLANCTVRPKVQTAVEGDCDVVLKNVSGVLKVIAFKCKSEVSTEDLCLGCPTLLPLNHTDALDFVQASLTSFNNMTVDTTHVLLEVGRLSSQIVSGGPIFITEYVVVEGNCTEDPCVPLNDHSVCTIAQHSVDCKMFSTLVKYYANSTAAADPLLPPAVHVHTHGLSHKHGHSHHKLTALHNPHQNILLSAESAEVVPVVPAAAFPAADPALAADYDTAGESLQSKEPPLFFRKRDVSAAIMVDAPAAQTGPVSLVPVCPGRVRFF</sequence>
<keyword evidence="5" id="KW-1015">Disulfide bond</keyword>
<dbReference type="InterPro" id="IPR001363">
    <property type="entry name" value="Prot_inh_fetuin_CS"/>
</dbReference>
<reference evidence="9" key="3">
    <citation type="submission" date="2025-09" db="UniProtKB">
        <authorList>
            <consortium name="Ensembl"/>
        </authorList>
    </citation>
    <scope>IDENTIFICATION</scope>
</reference>
<proteinExistence type="predicted"/>
<dbReference type="Gene3D" id="3.10.450.10">
    <property type="match status" value="2"/>
</dbReference>